<reference evidence="1 2" key="1">
    <citation type="submission" date="2018-10" db="EMBL/GenBank/DDBJ databases">
        <title>Genomic Encyclopedia of Archaeal and Bacterial Type Strains, Phase II (KMG-II): from individual species to whole genera.</title>
        <authorList>
            <person name="Goeker M."/>
        </authorList>
    </citation>
    <scope>NUCLEOTIDE SEQUENCE [LARGE SCALE GENOMIC DNA]</scope>
    <source>
        <strain evidence="1 2">DSM 235</strain>
    </source>
</reference>
<dbReference type="Pfam" id="PF13711">
    <property type="entry name" value="DUF4160"/>
    <property type="match status" value="1"/>
</dbReference>
<dbReference type="AlphaFoldDB" id="A0A495VCY1"/>
<evidence type="ECO:0000313" key="2">
    <source>
        <dbReference type="Proteomes" id="UP000274556"/>
    </source>
</evidence>
<dbReference type="EMBL" id="RBXL01000001">
    <property type="protein sequence ID" value="RKT46227.1"/>
    <property type="molecule type" value="Genomic_DNA"/>
</dbReference>
<keyword evidence="2" id="KW-1185">Reference proteome</keyword>
<dbReference type="InterPro" id="IPR025427">
    <property type="entry name" value="DUF4160"/>
</dbReference>
<dbReference type="Proteomes" id="UP000274556">
    <property type="component" value="Unassembled WGS sequence"/>
</dbReference>
<gene>
    <name evidence="1" type="ORF">BDD21_3730</name>
</gene>
<name>A0A495VCY1_9GAMM</name>
<evidence type="ECO:0000313" key="1">
    <source>
        <dbReference type="EMBL" id="RKT46227.1"/>
    </source>
</evidence>
<sequence length="71" mass="8679">MFLIDNEHPPRHIHIKYGEHLAVMELENLNIVEGRIPKRCRQLVREWAEAHQQELIEMWDTQNFHRIEPLE</sequence>
<accession>A0A495VCY1</accession>
<proteinExistence type="predicted"/>
<comment type="caution">
    <text evidence="1">The sequence shown here is derived from an EMBL/GenBank/DDBJ whole genome shotgun (WGS) entry which is preliminary data.</text>
</comment>
<protein>
    <submittedName>
        <fullName evidence="1">Uncharacterized protein DUF4160</fullName>
    </submittedName>
</protein>
<organism evidence="1 2">
    <name type="scientific">Thiocapsa rosea</name>
    <dbReference type="NCBI Taxonomy" id="69360"/>
    <lineage>
        <taxon>Bacteria</taxon>
        <taxon>Pseudomonadati</taxon>
        <taxon>Pseudomonadota</taxon>
        <taxon>Gammaproteobacteria</taxon>
        <taxon>Chromatiales</taxon>
        <taxon>Chromatiaceae</taxon>
        <taxon>Thiocapsa</taxon>
    </lineage>
</organism>